<keyword evidence="11" id="KW-0653">Protein transport</keyword>
<keyword evidence="18" id="KW-1185">Reference proteome</keyword>
<evidence type="ECO:0000313" key="17">
    <source>
        <dbReference type="EMBL" id="GFH19871.1"/>
    </source>
</evidence>
<name>A0A699ZCN3_HAELA</name>
<evidence type="ECO:0000259" key="16">
    <source>
        <dbReference type="PROSITE" id="PS51720"/>
    </source>
</evidence>
<dbReference type="InterPro" id="IPR006703">
    <property type="entry name" value="G_AIG1"/>
</dbReference>
<keyword evidence="2" id="KW-0813">Transport</keyword>
<keyword evidence="7" id="KW-0547">Nucleotide-binding</keyword>
<dbReference type="PANTHER" id="PTHR10903">
    <property type="entry name" value="GTPASE, IMAP FAMILY MEMBER-RELATED"/>
    <property type="match status" value="1"/>
</dbReference>
<dbReference type="Gene3D" id="3.40.50.300">
    <property type="entry name" value="P-loop containing nucleotide triphosphate hydrolases"/>
    <property type="match status" value="1"/>
</dbReference>
<dbReference type="PANTHER" id="PTHR10903:SF135">
    <property type="entry name" value="TRANSLOCASE OF CHLOROPLAST 120, CHLOROPLASTIC-RELATED"/>
    <property type="match status" value="1"/>
</dbReference>
<dbReference type="GO" id="GO:0005525">
    <property type="term" value="F:GTP binding"/>
    <property type="evidence" value="ECO:0007669"/>
    <property type="project" value="UniProtKB-KW"/>
</dbReference>
<evidence type="ECO:0000256" key="12">
    <source>
        <dbReference type="ARBA" id="ARBA00022989"/>
    </source>
</evidence>
<evidence type="ECO:0000256" key="14">
    <source>
        <dbReference type="ARBA" id="ARBA00023136"/>
    </source>
</evidence>
<sequence length="324" mass="36422">MPESWHAGFISSLCGSRLKRQQLSGKSGVGKSSLVNSLLGEAAARVQTFKLQADAEMVTPFVKEVGSSSGPDVEGFRIKLIDTCGLEDPDAGDTVHYAALRKIASAIQGQTIDCLLFVDRLDLYRVDALDKSIIQAITDTFGRGIWKKAVLALTHSNLAQTPPSTDYDSFADRRVAALRRTIRGRNPLFKPSLPAVLCENNADICQRDKDGKRLLPDGSQWLVSLVNAITDIALGQRPYRFRPGMTRRPNQQFKWLMPFVLASQYMFFKNVLQPILQQDRKRQDEADDYIWRVKARQRRELGIGPALRPSKANAWRLEQIYEDD</sequence>
<evidence type="ECO:0000256" key="3">
    <source>
        <dbReference type="ARBA" id="ARBA00022528"/>
    </source>
</evidence>
<keyword evidence="4" id="KW-0934">Plastid</keyword>
<evidence type="ECO:0000256" key="10">
    <source>
        <dbReference type="ARBA" id="ARBA00022842"/>
    </source>
</evidence>
<keyword evidence="8" id="KW-0378">Hydrolase</keyword>
<evidence type="ECO:0000256" key="13">
    <source>
        <dbReference type="ARBA" id="ARBA00023134"/>
    </source>
</evidence>
<evidence type="ECO:0000256" key="2">
    <source>
        <dbReference type="ARBA" id="ARBA00022448"/>
    </source>
</evidence>
<evidence type="ECO:0000256" key="11">
    <source>
        <dbReference type="ARBA" id="ARBA00022927"/>
    </source>
</evidence>
<dbReference type="Proteomes" id="UP000485058">
    <property type="component" value="Unassembled WGS sequence"/>
</dbReference>
<evidence type="ECO:0000256" key="15">
    <source>
        <dbReference type="ARBA" id="ARBA00023766"/>
    </source>
</evidence>
<comment type="caution">
    <text evidence="17">The sequence shown here is derived from an EMBL/GenBank/DDBJ whole genome shotgun (WGS) entry which is preliminary data.</text>
</comment>
<organism evidence="17 18">
    <name type="scientific">Haematococcus lacustris</name>
    <name type="common">Green alga</name>
    <name type="synonym">Haematococcus pluvialis</name>
    <dbReference type="NCBI Taxonomy" id="44745"/>
    <lineage>
        <taxon>Eukaryota</taxon>
        <taxon>Viridiplantae</taxon>
        <taxon>Chlorophyta</taxon>
        <taxon>core chlorophytes</taxon>
        <taxon>Chlorophyceae</taxon>
        <taxon>CS clade</taxon>
        <taxon>Chlamydomonadales</taxon>
        <taxon>Haematococcaceae</taxon>
        <taxon>Haematococcus</taxon>
    </lineage>
</organism>
<comment type="subcellular location">
    <subcellularLocation>
        <location evidence="15">Plastid</location>
        <location evidence="15">Chloroplast outer membrane</location>
        <topology evidence="15">Single-pass membrane protein</topology>
    </subcellularLocation>
</comment>
<gene>
    <name evidence="17" type="ORF">HaLaN_16896</name>
</gene>
<evidence type="ECO:0000313" key="18">
    <source>
        <dbReference type="Proteomes" id="UP000485058"/>
    </source>
</evidence>
<reference evidence="17 18" key="1">
    <citation type="submission" date="2020-02" db="EMBL/GenBank/DDBJ databases">
        <title>Draft genome sequence of Haematococcus lacustris strain NIES-144.</title>
        <authorList>
            <person name="Morimoto D."/>
            <person name="Nakagawa S."/>
            <person name="Yoshida T."/>
            <person name="Sawayama S."/>
        </authorList>
    </citation>
    <scope>NUCLEOTIDE SEQUENCE [LARGE SCALE GENOMIC DNA]</scope>
    <source>
        <strain evidence="17 18">NIES-144</strain>
    </source>
</reference>
<keyword evidence="9" id="KW-1002">Plastid outer membrane</keyword>
<dbReference type="EMBL" id="BLLF01001533">
    <property type="protein sequence ID" value="GFH19871.1"/>
    <property type="molecule type" value="Genomic_DNA"/>
</dbReference>
<keyword evidence="13" id="KW-0342">GTP-binding</keyword>
<comment type="cofactor">
    <cofactor evidence="1">
        <name>Mg(2+)</name>
        <dbReference type="ChEBI" id="CHEBI:18420"/>
    </cofactor>
</comment>
<keyword evidence="3" id="KW-0150">Chloroplast</keyword>
<dbReference type="GO" id="GO:0046872">
    <property type="term" value="F:metal ion binding"/>
    <property type="evidence" value="ECO:0007669"/>
    <property type="project" value="UniProtKB-KW"/>
</dbReference>
<accession>A0A699ZCN3</accession>
<dbReference type="GO" id="GO:0015031">
    <property type="term" value="P:protein transport"/>
    <property type="evidence" value="ECO:0007669"/>
    <property type="project" value="UniProtKB-KW"/>
</dbReference>
<keyword evidence="12" id="KW-1133">Transmembrane helix</keyword>
<proteinExistence type="predicted"/>
<feature type="domain" description="AIG1-type G" evidence="16">
    <location>
        <begin position="16"/>
        <end position="250"/>
    </location>
</feature>
<evidence type="ECO:0000256" key="9">
    <source>
        <dbReference type="ARBA" id="ARBA00022805"/>
    </source>
</evidence>
<evidence type="ECO:0000256" key="1">
    <source>
        <dbReference type="ARBA" id="ARBA00001946"/>
    </source>
</evidence>
<dbReference type="InterPro" id="IPR045058">
    <property type="entry name" value="GIMA/IAN/Toc"/>
</dbReference>
<dbReference type="GO" id="GO:0016787">
    <property type="term" value="F:hydrolase activity"/>
    <property type="evidence" value="ECO:0007669"/>
    <property type="project" value="UniProtKB-KW"/>
</dbReference>
<evidence type="ECO:0000256" key="6">
    <source>
        <dbReference type="ARBA" id="ARBA00022723"/>
    </source>
</evidence>
<keyword evidence="10" id="KW-0460">Magnesium</keyword>
<dbReference type="SUPFAM" id="SSF52540">
    <property type="entry name" value="P-loop containing nucleoside triphosphate hydrolases"/>
    <property type="match status" value="1"/>
</dbReference>
<dbReference type="InterPro" id="IPR027417">
    <property type="entry name" value="P-loop_NTPase"/>
</dbReference>
<evidence type="ECO:0000256" key="8">
    <source>
        <dbReference type="ARBA" id="ARBA00022801"/>
    </source>
</evidence>
<protein>
    <submittedName>
        <fullName evidence="17">AIG1-type G domain-containing protein</fullName>
    </submittedName>
</protein>
<keyword evidence="6" id="KW-0479">Metal-binding</keyword>
<dbReference type="Pfam" id="PF04548">
    <property type="entry name" value="AIG1"/>
    <property type="match status" value="1"/>
</dbReference>
<keyword evidence="14" id="KW-0472">Membrane</keyword>
<dbReference type="GO" id="GO:0009707">
    <property type="term" value="C:chloroplast outer membrane"/>
    <property type="evidence" value="ECO:0007669"/>
    <property type="project" value="UniProtKB-SubCell"/>
</dbReference>
<evidence type="ECO:0000256" key="5">
    <source>
        <dbReference type="ARBA" id="ARBA00022692"/>
    </source>
</evidence>
<evidence type="ECO:0000256" key="4">
    <source>
        <dbReference type="ARBA" id="ARBA00022640"/>
    </source>
</evidence>
<evidence type="ECO:0000256" key="7">
    <source>
        <dbReference type="ARBA" id="ARBA00022741"/>
    </source>
</evidence>
<dbReference type="PROSITE" id="PS51720">
    <property type="entry name" value="G_AIG1"/>
    <property type="match status" value="1"/>
</dbReference>
<dbReference type="AlphaFoldDB" id="A0A699ZCN3"/>
<keyword evidence="5" id="KW-0812">Transmembrane</keyword>